<proteinExistence type="predicted"/>
<dbReference type="RefSeq" id="WP_088875535.1">
    <property type="nucleotide sequence ID" value="NZ_CP022113.1"/>
</dbReference>
<evidence type="ECO:0000313" key="3">
    <source>
        <dbReference type="Proteomes" id="UP000197153"/>
    </source>
</evidence>
<accession>A0A248K2E2</accession>
<gene>
    <name evidence="2" type="ORF">Y958_29790</name>
</gene>
<keyword evidence="1" id="KW-1133">Transmembrane helix</keyword>
<reference evidence="2 3" key="1">
    <citation type="submission" date="2017-06" db="EMBL/GenBank/DDBJ databases">
        <title>Complete genome sequence of Nitrospirillum amazonense strain CBAmC, an endophytic nitrogen-fixing and plant growth-promoting bacterium, isolated from sugarcane.</title>
        <authorList>
            <person name="Schwab S."/>
            <person name="dos Santos Teixeira K.R."/>
            <person name="Simoes Araujo J.L."/>
            <person name="Soares Vidal M."/>
            <person name="Borges de Freitas H.R."/>
            <person name="Rivello Crivelaro A.L."/>
            <person name="Bueno de Camargo Nunes A."/>
            <person name="dos Santos C.M."/>
            <person name="Palmeira da Silva Rosa D."/>
            <person name="da Silva Padilha D."/>
            <person name="da Silva E."/>
            <person name="Araujo Terra L."/>
            <person name="Soares Mendes V."/>
            <person name="Farinelli L."/>
            <person name="Magalhaes Cruz L."/>
            <person name="Baldani J.I."/>
        </authorList>
    </citation>
    <scope>NUCLEOTIDE SEQUENCE [LARGE SCALE GENOMIC DNA]</scope>
    <source>
        <strain evidence="2 3">CBAmC</strain>
    </source>
</reference>
<protein>
    <submittedName>
        <fullName evidence="2">Uncharacterized protein</fullName>
    </submittedName>
</protein>
<dbReference type="AlphaFoldDB" id="A0A248K2E2"/>
<evidence type="ECO:0000313" key="2">
    <source>
        <dbReference type="EMBL" id="ASG25157.1"/>
    </source>
</evidence>
<feature type="transmembrane region" description="Helical" evidence="1">
    <location>
        <begin position="21"/>
        <end position="39"/>
    </location>
</feature>
<dbReference type="KEGG" id="nao:Y958_29790"/>
<dbReference type="Proteomes" id="UP000197153">
    <property type="component" value="Chromosome 4"/>
</dbReference>
<feature type="transmembrane region" description="Helical" evidence="1">
    <location>
        <begin position="59"/>
        <end position="81"/>
    </location>
</feature>
<name>A0A248K2E2_9PROT</name>
<feature type="transmembrane region" description="Helical" evidence="1">
    <location>
        <begin position="93"/>
        <end position="113"/>
    </location>
</feature>
<evidence type="ECO:0000256" key="1">
    <source>
        <dbReference type="SAM" id="Phobius"/>
    </source>
</evidence>
<keyword evidence="1" id="KW-0472">Membrane</keyword>
<organism evidence="2 3">
    <name type="scientific">Nitrospirillum viridazoti CBAmc</name>
    <dbReference type="NCBI Taxonomy" id="1441467"/>
    <lineage>
        <taxon>Bacteria</taxon>
        <taxon>Pseudomonadati</taxon>
        <taxon>Pseudomonadota</taxon>
        <taxon>Alphaproteobacteria</taxon>
        <taxon>Rhodospirillales</taxon>
        <taxon>Azospirillaceae</taxon>
        <taxon>Nitrospirillum</taxon>
        <taxon>Nitrospirillum viridazoti</taxon>
    </lineage>
</organism>
<dbReference type="EMBL" id="CP022113">
    <property type="protein sequence ID" value="ASG25157.1"/>
    <property type="molecule type" value="Genomic_DNA"/>
</dbReference>
<keyword evidence="1" id="KW-0812">Transmembrane</keyword>
<keyword evidence="3" id="KW-1185">Reference proteome</keyword>
<sequence>MMSALGVHRRGRDRGQATLSTWHFYFLDILFVVCIWLIWTSYPDLLVFDGGADHVLFSRYVFCFFAGPFLYGIRIAMYVAIFRKYKKPMTMEIGIIQISIGAFITIMVLGIFAGDLWASAHGYKKCFKVADRSNDYLYVLQGTECQEPGLGEYLHPEDSRRQ</sequence>